<dbReference type="InterPro" id="IPR036640">
    <property type="entry name" value="ABC1_TM_sf"/>
</dbReference>
<sequence>MTTGRYARWFAGLIDPERGTDSPPPKTLGAFFRWALTGAWGPILLATALFALGGLFEAVVMALLGQIVDATVAARVDFWSANSDLLVLSVLVLMVLRPVSFFLASSFQSIAVMPNLFGQVMTRLNRHTLGQSVSFFDDDFAGRIAQKQMQTANGIVSVVQETVNAISFASAAAVGMLVLTGFVDLGLTLVLAGWLAAYVLLLRFFLPRIRLRSAARAAARAQVTGQIVDTVTNIKTVKLFAHDAHEDRAALDSIARYRGRAVHWAELAVWFRFLLFLLAGLLPVGMVGYGLIRWDAGAVTSGELTAIGGMAIRLAQMTGWVSWTLMTIYADLGEVEDGMRTLSPDHALVDAPDARALVVREGAVAFRHVGFAYGRAVGGVQDLDLEVRPGEKIGIVGASGAGKSTLVALLLRLYDTEDGVIEIDGQDISRVTQASLRRQVAMVTQDTAMFNRSARDNILYGRPDASEEEMLAAAKKAEADAFIHELEDAHGRTGYDAHLGERGVKLSGGQRQRIALARAILKDAPILVLDEATSALDSEVEAAIQAALERVMQGKTVLAIAHRLSTIAQMDRIVVLDQGRIVETGTHEELLALGGIYAGLWAHQSGGFLGLEAAQ</sequence>
<evidence type="ECO:0000313" key="11">
    <source>
        <dbReference type="EMBL" id="MDQ2089961.1"/>
    </source>
</evidence>
<dbReference type="PROSITE" id="PS50929">
    <property type="entry name" value="ABC_TM1F"/>
    <property type="match status" value="1"/>
</dbReference>
<dbReference type="InterPro" id="IPR003439">
    <property type="entry name" value="ABC_transporter-like_ATP-bd"/>
</dbReference>
<dbReference type="RefSeq" id="WP_306735228.1">
    <property type="nucleotide sequence ID" value="NZ_JANHAX010000002.1"/>
</dbReference>
<dbReference type="Proteomes" id="UP001226762">
    <property type="component" value="Unassembled WGS sequence"/>
</dbReference>
<evidence type="ECO:0000256" key="8">
    <source>
        <dbReference type="SAM" id="Phobius"/>
    </source>
</evidence>
<feature type="transmembrane region" description="Helical" evidence="8">
    <location>
        <begin position="267"/>
        <end position="292"/>
    </location>
</feature>
<gene>
    <name evidence="11" type="ORF">NO357_08645</name>
</gene>
<keyword evidence="4 11" id="KW-0067">ATP-binding</keyword>
<evidence type="ECO:0000259" key="10">
    <source>
        <dbReference type="PROSITE" id="PS50929"/>
    </source>
</evidence>
<feature type="transmembrane region" description="Helical" evidence="8">
    <location>
        <begin position="85"/>
        <end position="107"/>
    </location>
</feature>
<evidence type="ECO:0000256" key="2">
    <source>
        <dbReference type="ARBA" id="ARBA00022692"/>
    </source>
</evidence>
<keyword evidence="6 8" id="KW-0472">Membrane</keyword>
<dbReference type="PROSITE" id="PS50893">
    <property type="entry name" value="ABC_TRANSPORTER_2"/>
    <property type="match status" value="1"/>
</dbReference>
<feature type="transmembrane region" description="Helical" evidence="8">
    <location>
        <begin position="43"/>
        <end position="64"/>
    </location>
</feature>
<feature type="transmembrane region" description="Helical" evidence="8">
    <location>
        <begin position="185"/>
        <end position="206"/>
    </location>
</feature>
<proteinExistence type="predicted"/>
<accession>A0AAE4B642</accession>
<protein>
    <submittedName>
        <fullName evidence="11">ABC transporter ATP-binding protein/permease</fullName>
    </submittedName>
</protein>
<dbReference type="InterPro" id="IPR003593">
    <property type="entry name" value="AAA+_ATPase"/>
</dbReference>
<dbReference type="GO" id="GO:0005524">
    <property type="term" value="F:ATP binding"/>
    <property type="evidence" value="ECO:0007669"/>
    <property type="project" value="UniProtKB-KW"/>
</dbReference>
<dbReference type="EMBL" id="JANHAX010000002">
    <property type="protein sequence ID" value="MDQ2089961.1"/>
    <property type="molecule type" value="Genomic_DNA"/>
</dbReference>
<dbReference type="Gene3D" id="3.40.50.300">
    <property type="entry name" value="P-loop containing nucleotide triphosphate hydrolases"/>
    <property type="match status" value="1"/>
</dbReference>
<dbReference type="Pfam" id="PF00005">
    <property type="entry name" value="ABC_tran"/>
    <property type="match status" value="1"/>
</dbReference>
<evidence type="ECO:0000259" key="9">
    <source>
        <dbReference type="PROSITE" id="PS50893"/>
    </source>
</evidence>
<organism evidence="11 12">
    <name type="scientific">Marimonas arenosa</name>
    <dbReference type="NCBI Taxonomy" id="1795305"/>
    <lineage>
        <taxon>Bacteria</taxon>
        <taxon>Pseudomonadati</taxon>
        <taxon>Pseudomonadota</taxon>
        <taxon>Alphaproteobacteria</taxon>
        <taxon>Rhodobacterales</taxon>
        <taxon>Paracoccaceae</taxon>
        <taxon>Marimonas</taxon>
    </lineage>
</organism>
<dbReference type="InterPro" id="IPR011527">
    <property type="entry name" value="ABC1_TM_dom"/>
</dbReference>
<dbReference type="GO" id="GO:0005886">
    <property type="term" value="C:plasma membrane"/>
    <property type="evidence" value="ECO:0007669"/>
    <property type="project" value="UniProtKB-SubCell"/>
</dbReference>
<dbReference type="GO" id="GO:0016887">
    <property type="term" value="F:ATP hydrolysis activity"/>
    <property type="evidence" value="ECO:0007669"/>
    <property type="project" value="InterPro"/>
</dbReference>
<evidence type="ECO:0000256" key="3">
    <source>
        <dbReference type="ARBA" id="ARBA00022741"/>
    </source>
</evidence>
<dbReference type="InterPro" id="IPR027417">
    <property type="entry name" value="P-loop_NTPase"/>
</dbReference>
<dbReference type="Gene3D" id="1.20.1560.10">
    <property type="entry name" value="ABC transporter type 1, transmembrane domain"/>
    <property type="match status" value="1"/>
</dbReference>
<dbReference type="InterPro" id="IPR039421">
    <property type="entry name" value="Type_1_exporter"/>
</dbReference>
<evidence type="ECO:0000313" key="12">
    <source>
        <dbReference type="Proteomes" id="UP001226762"/>
    </source>
</evidence>
<dbReference type="FunFam" id="3.40.50.300:FF:000218">
    <property type="entry name" value="Multidrug ABC transporter ATP-binding protein"/>
    <property type="match status" value="1"/>
</dbReference>
<keyword evidence="3" id="KW-0547">Nucleotide-binding</keyword>
<dbReference type="GO" id="GO:0140359">
    <property type="term" value="F:ABC-type transporter activity"/>
    <property type="evidence" value="ECO:0007669"/>
    <property type="project" value="InterPro"/>
</dbReference>
<feature type="domain" description="ABC transmembrane type-1" evidence="10">
    <location>
        <begin position="44"/>
        <end position="330"/>
    </location>
</feature>
<reference evidence="11" key="2">
    <citation type="submission" date="2023-02" db="EMBL/GenBank/DDBJ databases">
        <title>'Rhodoalgimonas zhirmunskyi' gen. nov., isolated from a red alga.</title>
        <authorList>
            <person name="Nedashkovskaya O.I."/>
            <person name="Otstavnykh N.Y."/>
            <person name="Bystritskaya E.P."/>
            <person name="Balabanova L.A."/>
            <person name="Isaeva M.P."/>
        </authorList>
    </citation>
    <scope>NUCLEOTIDE SEQUENCE</scope>
    <source>
        <strain evidence="11">KCTC 52189</strain>
    </source>
</reference>
<comment type="function">
    <text evidence="7">Part of an ABC transporter complex. Transmembrane domains (TMD) form a pore in the inner membrane and the ATP-binding domain (NBD) is responsible for energy generation.</text>
</comment>
<keyword evidence="5 8" id="KW-1133">Transmembrane helix</keyword>
<comment type="subcellular location">
    <subcellularLocation>
        <location evidence="1">Cell membrane</location>
        <topology evidence="1">Multi-pass membrane protein</topology>
    </subcellularLocation>
</comment>
<dbReference type="SUPFAM" id="SSF90123">
    <property type="entry name" value="ABC transporter transmembrane region"/>
    <property type="match status" value="1"/>
</dbReference>
<reference evidence="11" key="1">
    <citation type="submission" date="2022-07" db="EMBL/GenBank/DDBJ databases">
        <authorList>
            <person name="Otstavnykh N."/>
            <person name="Isaeva M."/>
            <person name="Bystritskaya E."/>
        </authorList>
    </citation>
    <scope>NUCLEOTIDE SEQUENCE</scope>
    <source>
        <strain evidence="11">KCTC 52189</strain>
    </source>
</reference>
<dbReference type="PANTHER" id="PTHR24221">
    <property type="entry name" value="ATP-BINDING CASSETTE SUB-FAMILY B"/>
    <property type="match status" value="1"/>
</dbReference>
<evidence type="ECO:0000256" key="4">
    <source>
        <dbReference type="ARBA" id="ARBA00022840"/>
    </source>
</evidence>
<dbReference type="Pfam" id="PF00664">
    <property type="entry name" value="ABC_membrane"/>
    <property type="match status" value="1"/>
</dbReference>
<dbReference type="PROSITE" id="PS00211">
    <property type="entry name" value="ABC_TRANSPORTER_1"/>
    <property type="match status" value="1"/>
</dbReference>
<feature type="domain" description="ABC transporter" evidence="9">
    <location>
        <begin position="364"/>
        <end position="603"/>
    </location>
</feature>
<dbReference type="PANTHER" id="PTHR24221:SF203">
    <property type="entry name" value="ATP-BINDING_PERMEASE FUSION ABC TRANSPORTER-RELATED"/>
    <property type="match status" value="1"/>
</dbReference>
<dbReference type="GO" id="GO:0034040">
    <property type="term" value="F:ATPase-coupled lipid transmembrane transporter activity"/>
    <property type="evidence" value="ECO:0007669"/>
    <property type="project" value="TreeGrafter"/>
</dbReference>
<dbReference type="AlphaFoldDB" id="A0AAE4B642"/>
<evidence type="ECO:0000256" key="1">
    <source>
        <dbReference type="ARBA" id="ARBA00004651"/>
    </source>
</evidence>
<dbReference type="SMART" id="SM00382">
    <property type="entry name" value="AAA"/>
    <property type="match status" value="1"/>
</dbReference>
<dbReference type="InterPro" id="IPR017871">
    <property type="entry name" value="ABC_transporter-like_CS"/>
</dbReference>
<comment type="caution">
    <text evidence="11">The sequence shown here is derived from an EMBL/GenBank/DDBJ whole genome shotgun (WGS) entry which is preliminary data.</text>
</comment>
<keyword evidence="2 8" id="KW-0812">Transmembrane</keyword>
<evidence type="ECO:0000256" key="7">
    <source>
        <dbReference type="ARBA" id="ARBA00024725"/>
    </source>
</evidence>
<dbReference type="SUPFAM" id="SSF52540">
    <property type="entry name" value="P-loop containing nucleoside triphosphate hydrolases"/>
    <property type="match status" value="1"/>
</dbReference>
<evidence type="ECO:0000256" key="6">
    <source>
        <dbReference type="ARBA" id="ARBA00023136"/>
    </source>
</evidence>
<name>A0AAE4B642_9RHOB</name>
<evidence type="ECO:0000256" key="5">
    <source>
        <dbReference type="ARBA" id="ARBA00022989"/>
    </source>
</evidence>
<keyword evidence="12" id="KW-1185">Reference proteome</keyword>